<accession>A0A4Z2IK58</accession>
<keyword evidence="2" id="KW-1185">Reference proteome</keyword>
<dbReference type="EMBL" id="SRLO01000076">
    <property type="protein sequence ID" value="TNN78185.1"/>
    <property type="molecule type" value="Genomic_DNA"/>
</dbReference>
<proteinExistence type="predicted"/>
<comment type="caution">
    <text evidence="1">The sequence shown here is derived from an EMBL/GenBank/DDBJ whole genome shotgun (WGS) entry which is preliminary data.</text>
</comment>
<organism evidence="1 2">
    <name type="scientific">Liparis tanakae</name>
    <name type="common">Tanaka's snailfish</name>
    <dbReference type="NCBI Taxonomy" id="230148"/>
    <lineage>
        <taxon>Eukaryota</taxon>
        <taxon>Metazoa</taxon>
        <taxon>Chordata</taxon>
        <taxon>Craniata</taxon>
        <taxon>Vertebrata</taxon>
        <taxon>Euteleostomi</taxon>
        <taxon>Actinopterygii</taxon>
        <taxon>Neopterygii</taxon>
        <taxon>Teleostei</taxon>
        <taxon>Neoteleostei</taxon>
        <taxon>Acanthomorphata</taxon>
        <taxon>Eupercaria</taxon>
        <taxon>Perciformes</taxon>
        <taxon>Cottioidei</taxon>
        <taxon>Cottales</taxon>
        <taxon>Liparidae</taxon>
        <taxon>Liparis</taxon>
    </lineage>
</organism>
<reference evidence="1 2" key="1">
    <citation type="submission" date="2019-03" db="EMBL/GenBank/DDBJ databases">
        <title>First draft genome of Liparis tanakae, snailfish: a comprehensive survey of snailfish specific genes.</title>
        <authorList>
            <person name="Kim W."/>
            <person name="Song I."/>
            <person name="Jeong J.-H."/>
            <person name="Kim D."/>
            <person name="Kim S."/>
            <person name="Ryu S."/>
            <person name="Song J.Y."/>
            <person name="Lee S.K."/>
        </authorList>
    </citation>
    <scope>NUCLEOTIDE SEQUENCE [LARGE SCALE GENOMIC DNA]</scope>
    <source>
        <tissue evidence="1">Muscle</tissue>
    </source>
</reference>
<sequence>MAVQFTSAGNFRARVRNVNPTGEKHKTTWRTDSDLEDFQQAEEGSQPAQTLLPTASHTHQQSVTIRGLQDAADTTPEHKHRTCHSFVGVDPGALMEPQVNQVRGVPDTLWQGKQDTLHIGMHRISNHLKGTLATMKSSFSLATLSDTRMVLPTPALPTNMMGFLLRSSRSMK</sequence>
<evidence type="ECO:0000313" key="2">
    <source>
        <dbReference type="Proteomes" id="UP000314294"/>
    </source>
</evidence>
<evidence type="ECO:0000313" key="1">
    <source>
        <dbReference type="EMBL" id="TNN78185.1"/>
    </source>
</evidence>
<dbReference type="Proteomes" id="UP000314294">
    <property type="component" value="Unassembled WGS sequence"/>
</dbReference>
<protein>
    <submittedName>
        <fullName evidence="1">Uncharacterized protein</fullName>
    </submittedName>
</protein>
<dbReference type="AlphaFoldDB" id="A0A4Z2IK58"/>
<gene>
    <name evidence="1" type="ORF">EYF80_011690</name>
</gene>
<name>A0A4Z2IK58_9TELE</name>